<accession>A0ABU1I6B5</accession>
<keyword evidence="1" id="KW-0812">Transmembrane</keyword>
<evidence type="ECO:0000313" key="3">
    <source>
        <dbReference type="Proteomes" id="UP001267710"/>
    </source>
</evidence>
<dbReference type="InterPro" id="IPR011990">
    <property type="entry name" value="TPR-like_helical_dom_sf"/>
</dbReference>
<protein>
    <submittedName>
        <fullName evidence="2">Tetratricopeptide (TPR) repeat protein</fullName>
    </submittedName>
</protein>
<gene>
    <name evidence="2" type="ORF">QE399_000289</name>
</gene>
<comment type="caution">
    <text evidence="2">The sequence shown here is derived from an EMBL/GenBank/DDBJ whole genome shotgun (WGS) entry which is preliminary data.</text>
</comment>
<dbReference type="Gene3D" id="1.25.40.10">
    <property type="entry name" value="Tetratricopeptide repeat domain"/>
    <property type="match status" value="1"/>
</dbReference>
<evidence type="ECO:0000256" key="1">
    <source>
        <dbReference type="SAM" id="Phobius"/>
    </source>
</evidence>
<feature type="transmembrane region" description="Helical" evidence="1">
    <location>
        <begin position="66"/>
        <end position="91"/>
    </location>
</feature>
<evidence type="ECO:0000313" key="2">
    <source>
        <dbReference type="EMBL" id="MDR6212600.1"/>
    </source>
</evidence>
<keyword evidence="1" id="KW-1133">Transmembrane helix</keyword>
<organism evidence="2 3">
    <name type="scientific">Paracidovorax wautersii</name>
    <dbReference type="NCBI Taxonomy" id="1177982"/>
    <lineage>
        <taxon>Bacteria</taxon>
        <taxon>Pseudomonadati</taxon>
        <taxon>Pseudomonadota</taxon>
        <taxon>Betaproteobacteria</taxon>
        <taxon>Burkholderiales</taxon>
        <taxon>Comamonadaceae</taxon>
        <taxon>Paracidovorax</taxon>
    </lineage>
</organism>
<keyword evidence="1" id="KW-0472">Membrane</keyword>
<feature type="transmembrane region" description="Helical" evidence="1">
    <location>
        <begin position="33"/>
        <end position="54"/>
    </location>
</feature>
<dbReference type="RefSeq" id="WP_309825573.1">
    <property type="nucleotide sequence ID" value="NZ_JAVIZX010000001.1"/>
</dbReference>
<name>A0ABU1I6B5_9BURK</name>
<reference evidence="2 3" key="1">
    <citation type="submission" date="2023-08" db="EMBL/GenBank/DDBJ databases">
        <title>Functional and genomic diversity of the sorghum phyllosphere microbiome.</title>
        <authorList>
            <person name="Shade A."/>
        </authorList>
    </citation>
    <scope>NUCLEOTIDE SEQUENCE [LARGE SCALE GENOMIC DNA]</scope>
    <source>
        <strain evidence="2 3">SORGH_AS_0335</strain>
    </source>
</reference>
<proteinExistence type="predicted"/>
<dbReference type="EMBL" id="JAVIZX010000001">
    <property type="protein sequence ID" value="MDR6212600.1"/>
    <property type="molecule type" value="Genomic_DNA"/>
</dbReference>
<sequence length="338" mass="37799">MLNLKFGLSALALEIGAWSGPLLLQGRGDAALASYLLVHALACLMLSLFLLPLLSGEQAKPRLPVLGLMAAFSYAVPLAGFVGVLVGVIVLRVYRSPAGQSDFESLQLPEFDLHQRRQGNFRQAGLRSFLGNSHAPMQTRMRAMVALQYVSGRIASPLLRSVLSDPSEDLRLLAYGMLDTLEKRINRTIDTEMDALRTARQQEGDATPGPLTIESAHRLSDLYWELVYQELVQGDLRDYAIRESLRYCELVLQYRPDNAQLNLRQGRLLHEIGRPDEAAAAYVRARERGLPATRVLPYQAELCFERKDFAQARALVQELGGWTALPRLRPIVDYWSAR</sequence>
<dbReference type="Proteomes" id="UP001267710">
    <property type="component" value="Unassembled WGS sequence"/>
</dbReference>
<dbReference type="SUPFAM" id="SSF48452">
    <property type="entry name" value="TPR-like"/>
    <property type="match status" value="1"/>
</dbReference>
<keyword evidence="3" id="KW-1185">Reference proteome</keyword>